<evidence type="ECO:0000313" key="3">
    <source>
        <dbReference type="Proteomes" id="UP000178615"/>
    </source>
</evidence>
<sequence length="187" mass="21493">MNDEVAKKLNIYKRRLEEEKILISVYTIIFIFTVVIYGFFGIPSFFKAIKSKVESVDQLGALVNLLSQKKEKLIFLEGEIIKVNPHLEKMYSVITDSPKIEEYLLSSVEAASKSGFKQKKLDVESVADDSITILSAYEGNLNQLTELIKNIESINRLTKIEEFDFSYREGVTTVKMRMIIYFAKKDI</sequence>
<comment type="caution">
    <text evidence="2">The sequence shown here is derived from an EMBL/GenBank/DDBJ whole genome shotgun (WGS) entry which is preliminary data.</text>
</comment>
<gene>
    <name evidence="2" type="ORF">A2V49_02550</name>
</gene>
<evidence type="ECO:0000313" key="2">
    <source>
        <dbReference type="EMBL" id="OGC45909.1"/>
    </source>
</evidence>
<protein>
    <submittedName>
        <fullName evidence="2">Uncharacterized protein</fullName>
    </submittedName>
</protein>
<dbReference type="Proteomes" id="UP000178615">
    <property type="component" value="Unassembled WGS sequence"/>
</dbReference>
<evidence type="ECO:0000256" key="1">
    <source>
        <dbReference type="SAM" id="Phobius"/>
    </source>
</evidence>
<name>A0A1F4ULU7_UNCKA</name>
<feature type="transmembrane region" description="Helical" evidence="1">
    <location>
        <begin position="21"/>
        <end position="40"/>
    </location>
</feature>
<accession>A0A1F4ULU7</accession>
<keyword evidence="1" id="KW-1133">Transmembrane helix</keyword>
<keyword evidence="1" id="KW-0472">Membrane</keyword>
<proteinExistence type="predicted"/>
<keyword evidence="1" id="KW-0812">Transmembrane</keyword>
<dbReference type="EMBL" id="MEUV01000019">
    <property type="protein sequence ID" value="OGC45909.1"/>
    <property type="molecule type" value="Genomic_DNA"/>
</dbReference>
<organism evidence="2 3">
    <name type="scientific">candidate division WWE3 bacterium RBG_19FT_COMBO_34_6</name>
    <dbReference type="NCBI Taxonomy" id="1802612"/>
    <lineage>
        <taxon>Bacteria</taxon>
        <taxon>Katanobacteria</taxon>
    </lineage>
</organism>
<reference evidence="2 3" key="1">
    <citation type="journal article" date="2016" name="Nat. Commun.">
        <title>Thousands of microbial genomes shed light on interconnected biogeochemical processes in an aquifer system.</title>
        <authorList>
            <person name="Anantharaman K."/>
            <person name="Brown C.T."/>
            <person name="Hug L.A."/>
            <person name="Sharon I."/>
            <person name="Castelle C.J."/>
            <person name="Probst A.J."/>
            <person name="Thomas B.C."/>
            <person name="Singh A."/>
            <person name="Wilkins M.J."/>
            <person name="Karaoz U."/>
            <person name="Brodie E.L."/>
            <person name="Williams K.H."/>
            <person name="Hubbard S.S."/>
            <person name="Banfield J.F."/>
        </authorList>
    </citation>
    <scope>NUCLEOTIDE SEQUENCE [LARGE SCALE GENOMIC DNA]</scope>
</reference>
<dbReference type="AlphaFoldDB" id="A0A1F4ULU7"/>